<name>A0ABT0C625_9BACT</name>
<dbReference type="CDD" id="cd06223">
    <property type="entry name" value="PRTases_typeI"/>
    <property type="match status" value="1"/>
</dbReference>
<dbReference type="Proteomes" id="UP001165444">
    <property type="component" value="Unassembled WGS sequence"/>
</dbReference>
<gene>
    <name evidence="2" type="ORF">MUN53_17280</name>
</gene>
<dbReference type="InterPro" id="IPR051910">
    <property type="entry name" value="ComF/GntX_DNA_util-trans"/>
</dbReference>
<evidence type="ECO:0000313" key="3">
    <source>
        <dbReference type="Proteomes" id="UP001165444"/>
    </source>
</evidence>
<dbReference type="InterPro" id="IPR029057">
    <property type="entry name" value="PRTase-like"/>
</dbReference>
<comment type="similarity">
    <text evidence="1">Belongs to the ComF/GntX family.</text>
</comment>
<evidence type="ECO:0000256" key="1">
    <source>
        <dbReference type="ARBA" id="ARBA00008007"/>
    </source>
</evidence>
<comment type="caution">
    <text evidence="2">The sequence shown here is derived from an EMBL/GenBank/DDBJ whole genome shotgun (WGS) entry which is preliminary data.</text>
</comment>
<sequence>MKNSIWTDFLHLFYPRLCLLCEEPLVEGEEQICLNCLCDLPRVRHQEGETWESLFVGKSDIKQAYAFYVFEKGGHVQQLIHALKYYDNKELAYSLGSLAFRTLLYEKHPICDFDVLLPVPLHPKRLQERGYNQAEWIAKGIQSVLPAPINTSAVTRKVKTETQTHRNVYDRWTNMQEVFELVESKELENRKVLLIDDVLTTGATFNACAAILGNIPGIQLRAFALAKV</sequence>
<dbReference type="EMBL" id="JAKZMM010000074">
    <property type="protein sequence ID" value="MCJ2382340.1"/>
    <property type="molecule type" value="Genomic_DNA"/>
</dbReference>
<dbReference type="RefSeq" id="WP_243326636.1">
    <property type="nucleotide sequence ID" value="NZ_JAKZMM010000074.1"/>
</dbReference>
<dbReference type="PANTHER" id="PTHR47505">
    <property type="entry name" value="DNA UTILIZATION PROTEIN YHGH"/>
    <property type="match status" value="1"/>
</dbReference>
<proteinExistence type="inferred from homology"/>
<dbReference type="InterPro" id="IPR000836">
    <property type="entry name" value="PRTase_dom"/>
</dbReference>
<accession>A0ABT0C625</accession>
<dbReference type="PANTHER" id="PTHR47505:SF1">
    <property type="entry name" value="DNA UTILIZATION PROTEIN YHGH"/>
    <property type="match status" value="1"/>
</dbReference>
<reference evidence="2 3" key="1">
    <citation type="submission" date="2022-03" db="EMBL/GenBank/DDBJ databases">
        <title>Parabacteroides sp. nov. isolated from swine feces.</title>
        <authorList>
            <person name="Bak J.E."/>
        </authorList>
    </citation>
    <scope>NUCLEOTIDE SEQUENCE [LARGE SCALE GENOMIC DNA]</scope>
    <source>
        <strain evidence="2 3">AGMB00274</strain>
    </source>
</reference>
<evidence type="ECO:0000313" key="2">
    <source>
        <dbReference type="EMBL" id="MCJ2382340.1"/>
    </source>
</evidence>
<protein>
    <submittedName>
        <fullName evidence="2">ComF family protein</fullName>
    </submittedName>
</protein>
<dbReference type="SUPFAM" id="SSF53271">
    <property type="entry name" value="PRTase-like"/>
    <property type="match status" value="1"/>
</dbReference>
<keyword evidence="3" id="KW-1185">Reference proteome</keyword>
<dbReference type="Gene3D" id="3.40.50.2020">
    <property type="match status" value="1"/>
</dbReference>
<organism evidence="2 3">
    <name type="scientific">Parabacteroides faecalis</name>
    <dbReference type="NCBI Taxonomy" id="2924040"/>
    <lineage>
        <taxon>Bacteria</taxon>
        <taxon>Pseudomonadati</taxon>
        <taxon>Bacteroidota</taxon>
        <taxon>Bacteroidia</taxon>
        <taxon>Bacteroidales</taxon>
        <taxon>Tannerellaceae</taxon>
        <taxon>Parabacteroides</taxon>
    </lineage>
</organism>